<reference evidence="6 7" key="1">
    <citation type="journal article" date="2019" name="Int. J. Syst. Evol. Microbiol.">
        <title>The Global Catalogue of Microorganisms (GCM) 10K type strain sequencing project: providing services to taxonomists for standard genome sequencing and annotation.</title>
        <authorList>
            <consortium name="The Broad Institute Genomics Platform"/>
            <consortium name="The Broad Institute Genome Sequencing Center for Infectious Disease"/>
            <person name="Wu L."/>
            <person name="Ma J."/>
        </authorList>
    </citation>
    <scope>NUCLEOTIDE SEQUENCE [LARGE SCALE GENOMIC DNA]</scope>
    <source>
        <strain evidence="6 7">JCM 16374</strain>
    </source>
</reference>
<evidence type="ECO:0000256" key="2">
    <source>
        <dbReference type="ARBA" id="ARBA00022670"/>
    </source>
</evidence>
<evidence type="ECO:0000256" key="4">
    <source>
        <dbReference type="ARBA" id="ARBA00022807"/>
    </source>
</evidence>
<comment type="caution">
    <text evidence="6">The sequence shown here is derived from an EMBL/GenBank/DDBJ whole genome shotgun (WGS) entry which is preliminary data.</text>
</comment>
<dbReference type="PANTHER" id="PTHR47359:SF3">
    <property type="entry name" value="NLP_P60 DOMAIN-CONTAINING PROTEIN-RELATED"/>
    <property type="match status" value="1"/>
</dbReference>
<dbReference type="InterPro" id="IPR000064">
    <property type="entry name" value="NLP_P60_dom"/>
</dbReference>
<evidence type="ECO:0000256" key="3">
    <source>
        <dbReference type="ARBA" id="ARBA00022801"/>
    </source>
</evidence>
<dbReference type="EMBL" id="BAAARK010000040">
    <property type="protein sequence ID" value="GAA2686948.1"/>
    <property type="molecule type" value="Genomic_DNA"/>
</dbReference>
<evidence type="ECO:0000313" key="7">
    <source>
        <dbReference type="Proteomes" id="UP001500994"/>
    </source>
</evidence>
<sequence>MVLNAASSRAGRKVAAATAAAILGTGAFVAVSVGQLLALTPAAGSMTGVSCPADGVAVGEGDGRTGLNAEQIKNSQVIIAVGQQMQIPTRGHVVAIAAALQESGLRNVAGGDRDSLGLFQMRPSMGWGTREQILTPSYSAQKFFTVLQGVSGWEGMSITDAAQAVERSGFPDAYAKHEKQAVQIVASIGRSTGAVTQVDTSGCSPAVATPAGPTGEALQVMLQQVGKPYVWGATGPDSFDCSGLIVYGWRKAGYELTVRTSQQMADVTTPVPSGDEQPGDLIFSEFDRQAGVSGPAHVMVVVSPGLLVEAPRPGKDVRVRQYNAQKEGLRFGRLTKGALTAKS</sequence>
<evidence type="ECO:0000259" key="5">
    <source>
        <dbReference type="PROSITE" id="PS51935"/>
    </source>
</evidence>
<dbReference type="Gene3D" id="3.90.1720.10">
    <property type="entry name" value="endopeptidase domain like (from Nostoc punctiforme)"/>
    <property type="match status" value="1"/>
</dbReference>
<protein>
    <recommendedName>
        <fullName evidence="5">NlpC/P60 domain-containing protein</fullName>
    </recommendedName>
</protein>
<proteinExistence type="inferred from homology"/>
<dbReference type="InterPro" id="IPR038765">
    <property type="entry name" value="Papain-like_cys_pep_sf"/>
</dbReference>
<organism evidence="6 7">
    <name type="scientific">Streptomyces lunalinharesii</name>
    <dbReference type="NCBI Taxonomy" id="333384"/>
    <lineage>
        <taxon>Bacteria</taxon>
        <taxon>Bacillati</taxon>
        <taxon>Actinomycetota</taxon>
        <taxon>Actinomycetes</taxon>
        <taxon>Kitasatosporales</taxon>
        <taxon>Streptomycetaceae</taxon>
        <taxon>Streptomyces</taxon>
    </lineage>
</organism>
<evidence type="ECO:0000256" key="1">
    <source>
        <dbReference type="ARBA" id="ARBA00007074"/>
    </source>
</evidence>
<dbReference type="RefSeq" id="WP_344583489.1">
    <property type="nucleotide sequence ID" value="NZ_BAAARK010000040.1"/>
</dbReference>
<keyword evidence="2" id="KW-0645">Protease</keyword>
<dbReference type="InterPro" id="IPR051794">
    <property type="entry name" value="PG_Endopeptidase_C40"/>
</dbReference>
<accession>A0ABN3SVI0</accession>
<comment type="similarity">
    <text evidence="1">Belongs to the peptidase C40 family.</text>
</comment>
<evidence type="ECO:0000313" key="6">
    <source>
        <dbReference type="EMBL" id="GAA2686948.1"/>
    </source>
</evidence>
<dbReference type="PROSITE" id="PS51935">
    <property type="entry name" value="NLPC_P60"/>
    <property type="match status" value="1"/>
</dbReference>
<dbReference type="SUPFAM" id="SSF54001">
    <property type="entry name" value="Cysteine proteinases"/>
    <property type="match status" value="1"/>
</dbReference>
<keyword evidence="3" id="KW-0378">Hydrolase</keyword>
<keyword evidence="4" id="KW-0788">Thiol protease</keyword>
<feature type="domain" description="NlpC/P60" evidence="5">
    <location>
        <begin position="211"/>
        <end position="341"/>
    </location>
</feature>
<dbReference type="Pfam" id="PF00877">
    <property type="entry name" value="NLPC_P60"/>
    <property type="match status" value="1"/>
</dbReference>
<keyword evidence="7" id="KW-1185">Reference proteome</keyword>
<dbReference type="PANTHER" id="PTHR47359">
    <property type="entry name" value="PEPTIDOGLYCAN DL-ENDOPEPTIDASE CWLO"/>
    <property type="match status" value="1"/>
</dbReference>
<name>A0ABN3SVI0_9ACTN</name>
<dbReference type="Proteomes" id="UP001500994">
    <property type="component" value="Unassembled WGS sequence"/>
</dbReference>
<gene>
    <name evidence="6" type="ORF">GCM10009864_70780</name>
</gene>